<gene>
    <name evidence="1" type="ORF">JJQ90_08275</name>
</gene>
<name>A0ABS6H4W8_9PROT</name>
<keyword evidence="2" id="KW-1185">Reference proteome</keyword>
<evidence type="ECO:0000313" key="1">
    <source>
        <dbReference type="EMBL" id="MBU8543699.1"/>
    </source>
</evidence>
<protein>
    <submittedName>
        <fullName evidence="1">Uncharacterized protein</fullName>
    </submittedName>
</protein>
<evidence type="ECO:0000313" key="2">
    <source>
        <dbReference type="Proteomes" id="UP000689967"/>
    </source>
</evidence>
<proteinExistence type="predicted"/>
<comment type="caution">
    <text evidence="1">The sequence shown here is derived from an EMBL/GenBank/DDBJ whole genome shotgun (WGS) entry which is preliminary data.</text>
</comment>
<sequence>MRLLGGQTRRLHQALQQGQDHGAGRVLGLLEGLPVVPERPMRLAQLLFLPLEGAVGAAQGLPSFPRAAIPATTALVARHLPALAAEVEAAAPWHGLADHAVVAGLGARLWPAAGQALRDGPPDGWTAPGLTPETVLPALKLASALWRRAVPLWQASLAVNPSEAVLRTTLASLAAEGPAPLAAGMAFLLRNAARPGLVASLATRLAPELAAMAEAALAARLAAEVACLAECDHAAAMAATAARLAVLLAEPEADAPAARQALVARLRREAAQACHGHYATALAARLLAPATRAAAAPPADDATVAMLEATARDLCGLEAAGRELGQQAEFERRREEALRRLARLAGNPAGLSRIELARLAEILAGPEAGLALLV</sequence>
<accession>A0ABS6H4W8</accession>
<organism evidence="1 2">
    <name type="scientific">Falsiroseomonas oleicola</name>
    <dbReference type="NCBI Taxonomy" id="2801474"/>
    <lineage>
        <taxon>Bacteria</taxon>
        <taxon>Pseudomonadati</taxon>
        <taxon>Pseudomonadota</taxon>
        <taxon>Alphaproteobacteria</taxon>
        <taxon>Acetobacterales</taxon>
        <taxon>Roseomonadaceae</taxon>
        <taxon>Falsiroseomonas</taxon>
    </lineage>
</organism>
<dbReference type="RefSeq" id="WP_216874280.1">
    <property type="nucleotide sequence ID" value="NZ_JAERQM010000002.1"/>
</dbReference>
<reference evidence="1 2" key="1">
    <citation type="submission" date="2021-01" db="EMBL/GenBank/DDBJ databases">
        <title>Roseomonas sp. nov, a bacterium isolated from an oil production mixture in Yumen Oilfield.</title>
        <authorList>
            <person name="Wu D."/>
        </authorList>
    </citation>
    <scope>NUCLEOTIDE SEQUENCE [LARGE SCALE GENOMIC DNA]</scope>
    <source>
        <strain evidence="1 2">ROY-5-3</strain>
    </source>
</reference>
<dbReference type="EMBL" id="JAERQM010000002">
    <property type="protein sequence ID" value="MBU8543699.1"/>
    <property type="molecule type" value="Genomic_DNA"/>
</dbReference>
<dbReference type="Proteomes" id="UP000689967">
    <property type="component" value="Unassembled WGS sequence"/>
</dbReference>